<evidence type="ECO:0000259" key="16">
    <source>
        <dbReference type="PROSITE" id="PS52035"/>
    </source>
</evidence>
<evidence type="ECO:0000313" key="18">
    <source>
        <dbReference type="WBParaSite" id="SVE_0037100.1"/>
    </source>
</evidence>
<dbReference type="Proteomes" id="UP000035680">
    <property type="component" value="Unassembled WGS sequence"/>
</dbReference>
<keyword evidence="15" id="KW-0472">Membrane</keyword>
<evidence type="ECO:0000256" key="9">
    <source>
        <dbReference type="ARBA" id="ARBA00022833"/>
    </source>
</evidence>
<feature type="active site" description="Proton donor/acceptor" evidence="14">
    <location>
        <position position="378"/>
    </location>
</feature>
<dbReference type="FunFam" id="3.40.630.10:FF:000084">
    <property type="entry name" value="Carboxypeptidase B2"/>
    <property type="match status" value="1"/>
</dbReference>
<dbReference type="STRING" id="75913.A0A0K0EV22"/>
<keyword evidence="5" id="KW-0645">Protease</keyword>
<evidence type="ECO:0000256" key="13">
    <source>
        <dbReference type="ARBA" id="ARBA00023157"/>
    </source>
</evidence>
<protein>
    <submittedName>
        <fullName evidence="18">Peptidase_M14 domain-containing protein</fullName>
    </submittedName>
</protein>
<proteinExistence type="inferred from homology"/>
<evidence type="ECO:0000256" key="5">
    <source>
        <dbReference type="ARBA" id="ARBA00022670"/>
    </source>
</evidence>
<evidence type="ECO:0000256" key="4">
    <source>
        <dbReference type="ARBA" id="ARBA00022645"/>
    </source>
</evidence>
<keyword evidence="4" id="KW-0121">Carboxypeptidase</keyword>
<comment type="cofactor">
    <cofactor evidence="1">
        <name>Zn(2+)</name>
        <dbReference type="ChEBI" id="CHEBI:29105"/>
    </cofactor>
</comment>
<dbReference type="Pfam" id="PF00246">
    <property type="entry name" value="Peptidase_M14"/>
    <property type="match status" value="1"/>
</dbReference>
<name>A0A0K0EV22_STRVS</name>
<evidence type="ECO:0000256" key="6">
    <source>
        <dbReference type="ARBA" id="ARBA00022723"/>
    </source>
</evidence>
<dbReference type="PANTHER" id="PTHR11705">
    <property type="entry name" value="PROTEASE FAMILY M14 CARBOXYPEPTIDASE A,B"/>
    <property type="match status" value="1"/>
</dbReference>
<evidence type="ECO:0000256" key="14">
    <source>
        <dbReference type="PROSITE-ProRule" id="PRU01379"/>
    </source>
</evidence>
<dbReference type="Pfam" id="PF02244">
    <property type="entry name" value="Propep_M14"/>
    <property type="match status" value="1"/>
</dbReference>
<evidence type="ECO:0000256" key="11">
    <source>
        <dbReference type="ARBA" id="ARBA00023049"/>
    </source>
</evidence>
<keyword evidence="10" id="KW-0843">Virulence</keyword>
<keyword evidence="7" id="KW-0732">Signal</keyword>
<dbReference type="InterPro" id="IPR003146">
    <property type="entry name" value="M14A_act_pep"/>
</dbReference>
<keyword evidence="13" id="KW-1015">Disulfide bond</keyword>
<comment type="similarity">
    <text evidence="3 14">Belongs to the peptidase M14 family.</text>
</comment>
<dbReference type="SUPFAM" id="SSF53187">
    <property type="entry name" value="Zn-dependent exopeptidases"/>
    <property type="match status" value="1"/>
</dbReference>
<keyword evidence="9" id="KW-0862">Zinc</keyword>
<sequence>MIGNLKIHNVSATQITFIIEIFLLIIIVNSQSSISKKNYTRNFSIDIWKDISYKTNSADVYVHPIHRTHFVGFLEKLKIDYYVKIGDLGKVINDEEKELGKRRIFKSGDHPSFMTTNEYHNLDEIESYMDSLGNNFDTVKTIIIGTSYEKRPIRGVIITENNDKTKKKVLINGCIHSREWLSCATMIYMMNELTSNYKKYEQLLSTTEVHIIPVINTDGYVYTWDYDRLWRKTRSGPYNGCYGVDPNRNFDFKWRFSGYSTDPCDETYAGESPFSEPESKALGDYIKNAFDNGQPFSVYFDIHTYSENFIYPYGYDHVYPLNVNNLRDISNKATKAIYSIHQSNFNFGSICDIVYPASGSTIDYATSIGGIKYAFAMELRPNEYVSNGFILPSSQIIDGASEAWEGIYVVFNKSHVLCFNCKFVYFLILVYGYNFVY</sequence>
<keyword evidence="8" id="KW-0378">Hydrolase</keyword>
<dbReference type="InterPro" id="IPR000834">
    <property type="entry name" value="Peptidase_M14"/>
</dbReference>
<keyword evidence="6" id="KW-0479">Metal-binding</keyword>
<dbReference type="GO" id="GO:0005615">
    <property type="term" value="C:extracellular space"/>
    <property type="evidence" value="ECO:0007669"/>
    <property type="project" value="TreeGrafter"/>
</dbReference>
<evidence type="ECO:0000313" key="17">
    <source>
        <dbReference type="Proteomes" id="UP000035680"/>
    </source>
</evidence>
<dbReference type="PRINTS" id="PR00765">
    <property type="entry name" value="CRBOXYPTASEA"/>
</dbReference>
<dbReference type="AlphaFoldDB" id="A0A0K0EV22"/>
<dbReference type="Gene3D" id="3.40.630.10">
    <property type="entry name" value="Zn peptidases"/>
    <property type="match status" value="1"/>
</dbReference>
<dbReference type="InterPro" id="IPR036990">
    <property type="entry name" value="M14A-like_propep"/>
</dbReference>
<dbReference type="GO" id="GO:0004181">
    <property type="term" value="F:metallocarboxypeptidase activity"/>
    <property type="evidence" value="ECO:0007669"/>
    <property type="project" value="InterPro"/>
</dbReference>
<accession>A0A0K0EV22</accession>
<keyword evidence="12" id="KW-0865">Zymogen</keyword>
<reference evidence="17" key="1">
    <citation type="submission" date="2014-07" db="EMBL/GenBank/DDBJ databases">
        <authorList>
            <person name="Martin A.A"/>
            <person name="De Silva N."/>
        </authorList>
    </citation>
    <scope>NUCLEOTIDE SEQUENCE</scope>
</reference>
<evidence type="ECO:0000256" key="12">
    <source>
        <dbReference type="ARBA" id="ARBA00023145"/>
    </source>
</evidence>
<reference evidence="18" key="2">
    <citation type="submission" date="2015-08" db="UniProtKB">
        <authorList>
            <consortium name="WormBaseParasite"/>
        </authorList>
    </citation>
    <scope>IDENTIFICATION</scope>
</reference>
<dbReference type="Gene3D" id="3.30.70.340">
    <property type="entry name" value="Metallocarboxypeptidase-like"/>
    <property type="match status" value="1"/>
</dbReference>
<keyword evidence="17" id="KW-1185">Reference proteome</keyword>
<dbReference type="SMART" id="SM00631">
    <property type="entry name" value="Zn_pept"/>
    <property type="match status" value="1"/>
</dbReference>
<evidence type="ECO:0000256" key="1">
    <source>
        <dbReference type="ARBA" id="ARBA00001947"/>
    </source>
</evidence>
<dbReference type="SUPFAM" id="SSF54897">
    <property type="entry name" value="Protease propeptides/inhibitors"/>
    <property type="match status" value="1"/>
</dbReference>
<evidence type="ECO:0000256" key="3">
    <source>
        <dbReference type="ARBA" id="ARBA00005988"/>
    </source>
</evidence>
<feature type="transmembrane region" description="Helical" evidence="15">
    <location>
        <begin position="7"/>
        <end position="28"/>
    </location>
</feature>
<evidence type="ECO:0000256" key="7">
    <source>
        <dbReference type="ARBA" id="ARBA00022729"/>
    </source>
</evidence>
<evidence type="ECO:0000256" key="8">
    <source>
        <dbReference type="ARBA" id="ARBA00022801"/>
    </source>
</evidence>
<dbReference type="GO" id="GO:0008270">
    <property type="term" value="F:zinc ion binding"/>
    <property type="evidence" value="ECO:0007669"/>
    <property type="project" value="InterPro"/>
</dbReference>
<dbReference type="PANTHER" id="PTHR11705:SF143">
    <property type="entry name" value="SLL0236 PROTEIN"/>
    <property type="match status" value="1"/>
</dbReference>
<keyword evidence="15" id="KW-0812">Transmembrane</keyword>
<keyword evidence="15" id="KW-1133">Transmembrane helix</keyword>
<dbReference type="PROSITE" id="PS00132">
    <property type="entry name" value="CARBOXYPEPT_ZN_1"/>
    <property type="match status" value="1"/>
</dbReference>
<dbReference type="CDD" id="cd03860">
    <property type="entry name" value="M14_CP_A-B_like"/>
    <property type="match status" value="1"/>
</dbReference>
<dbReference type="WBParaSite" id="SVE_0037100.1">
    <property type="protein sequence ID" value="SVE_0037100.1"/>
    <property type="gene ID" value="SVE_0037100"/>
</dbReference>
<keyword evidence="11" id="KW-0482">Metalloprotease</keyword>
<evidence type="ECO:0000256" key="15">
    <source>
        <dbReference type="SAM" id="Phobius"/>
    </source>
</evidence>
<dbReference type="InterPro" id="IPR057246">
    <property type="entry name" value="CARBOXYPEPT_ZN_1"/>
</dbReference>
<dbReference type="GO" id="GO:0006508">
    <property type="term" value="P:proteolysis"/>
    <property type="evidence" value="ECO:0007669"/>
    <property type="project" value="UniProtKB-KW"/>
</dbReference>
<comment type="function">
    <text evidence="2">Extracellular metalloprotease that contributes to pathogenicity.</text>
</comment>
<evidence type="ECO:0000256" key="10">
    <source>
        <dbReference type="ARBA" id="ARBA00023026"/>
    </source>
</evidence>
<feature type="domain" description="Peptidase M14" evidence="16">
    <location>
        <begin position="118"/>
        <end position="414"/>
    </location>
</feature>
<organism evidence="17 18">
    <name type="scientific">Strongyloides venezuelensis</name>
    <name type="common">Threadworm</name>
    <dbReference type="NCBI Taxonomy" id="75913"/>
    <lineage>
        <taxon>Eukaryota</taxon>
        <taxon>Metazoa</taxon>
        <taxon>Ecdysozoa</taxon>
        <taxon>Nematoda</taxon>
        <taxon>Chromadorea</taxon>
        <taxon>Rhabditida</taxon>
        <taxon>Tylenchina</taxon>
        <taxon>Panagrolaimomorpha</taxon>
        <taxon>Strongyloidoidea</taxon>
        <taxon>Strongyloididae</taxon>
        <taxon>Strongyloides</taxon>
    </lineage>
</organism>
<dbReference type="PROSITE" id="PS52035">
    <property type="entry name" value="PEPTIDASE_M14"/>
    <property type="match status" value="1"/>
</dbReference>
<evidence type="ECO:0000256" key="2">
    <source>
        <dbReference type="ARBA" id="ARBA00003091"/>
    </source>
</evidence>